<dbReference type="InterPro" id="IPR051043">
    <property type="entry name" value="Sulfatase_Mod_Factor_Kinase"/>
</dbReference>
<dbReference type="Proteomes" id="UP001549749">
    <property type="component" value="Unassembled WGS sequence"/>
</dbReference>
<feature type="domain" description="Sulfatase-modifying factor enzyme-like" evidence="1">
    <location>
        <begin position="26"/>
        <end position="254"/>
    </location>
</feature>
<dbReference type="SUPFAM" id="SSF56436">
    <property type="entry name" value="C-type lectin-like"/>
    <property type="match status" value="1"/>
</dbReference>
<accession>A0ABV2T5A6</accession>
<evidence type="ECO:0000259" key="1">
    <source>
        <dbReference type="Pfam" id="PF03781"/>
    </source>
</evidence>
<evidence type="ECO:0000313" key="2">
    <source>
        <dbReference type="EMBL" id="MET6997565.1"/>
    </source>
</evidence>
<dbReference type="EMBL" id="JBEXAC010000001">
    <property type="protein sequence ID" value="MET6997565.1"/>
    <property type="molecule type" value="Genomic_DNA"/>
</dbReference>
<dbReference type="InterPro" id="IPR005532">
    <property type="entry name" value="SUMF_dom"/>
</dbReference>
<dbReference type="PANTHER" id="PTHR23150">
    <property type="entry name" value="SULFATASE MODIFYING FACTOR 1, 2"/>
    <property type="match status" value="1"/>
</dbReference>
<proteinExistence type="predicted"/>
<organism evidence="2 3">
    <name type="scientific">Chitinophaga defluvii</name>
    <dbReference type="NCBI Taxonomy" id="3163343"/>
    <lineage>
        <taxon>Bacteria</taxon>
        <taxon>Pseudomonadati</taxon>
        <taxon>Bacteroidota</taxon>
        <taxon>Chitinophagia</taxon>
        <taxon>Chitinophagales</taxon>
        <taxon>Chitinophagaceae</taxon>
        <taxon>Chitinophaga</taxon>
    </lineage>
</organism>
<gene>
    <name evidence="2" type="ORF">ABR189_09310</name>
</gene>
<dbReference type="PANTHER" id="PTHR23150:SF19">
    <property type="entry name" value="FORMYLGLYCINE-GENERATING ENZYME"/>
    <property type="match status" value="1"/>
</dbReference>
<dbReference type="Gene3D" id="3.90.1580.10">
    <property type="entry name" value="paralog of FGE (formylglycine-generating enzyme)"/>
    <property type="match status" value="1"/>
</dbReference>
<dbReference type="Pfam" id="PF03781">
    <property type="entry name" value="FGE-sulfatase"/>
    <property type="match status" value="1"/>
</dbReference>
<keyword evidence="3" id="KW-1185">Reference proteome</keyword>
<dbReference type="PROSITE" id="PS51257">
    <property type="entry name" value="PROKAR_LIPOPROTEIN"/>
    <property type="match status" value="1"/>
</dbReference>
<comment type="caution">
    <text evidence="2">The sequence shown here is derived from an EMBL/GenBank/DDBJ whole genome shotgun (WGS) entry which is preliminary data.</text>
</comment>
<dbReference type="RefSeq" id="WP_354660200.1">
    <property type="nucleotide sequence ID" value="NZ_JBEXAC010000001.1"/>
</dbReference>
<name>A0ABV2T5A6_9BACT</name>
<dbReference type="InterPro" id="IPR016187">
    <property type="entry name" value="CTDL_fold"/>
</dbReference>
<protein>
    <submittedName>
        <fullName evidence="2">Formylglycine-generating enzyme family protein</fullName>
    </submittedName>
</protein>
<sequence>MMWQKVLLQVSTVLIIACHPGQAQQQDAMVLIPGGNFQPFLQEQPGKKVYVPDFTISTAPVTNAQFLEFVKANPQWAKSKVKPIFADRNYLQHWKSDEDPGDQVQLQAPVTNVSWFAAKAYAQWKNQRLPVMNEWEYAAAIPPAGKQRGVPLEKIILEWYSKPTPKTLPPVTTGYVNTAGIYDMYGLVWEWVDDFNNLIMSNDSRSNEVEKKFVCGAGALNAADTRDYAAFMRYAFRNSLKANYTVKNLGFRCAADTKNIHK</sequence>
<dbReference type="InterPro" id="IPR042095">
    <property type="entry name" value="SUMF_sf"/>
</dbReference>
<reference evidence="2 3" key="1">
    <citation type="submission" date="2024-06" db="EMBL/GenBank/DDBJ databases">
        <title>Chitinophaga defluvii sp. nov., isolated from municipal sewage.</title>
        <authorList>
            <person name="Zhang L."/>
        </authorList>
    </citation>
    <scope>NUCLEOTIDE SEQUENCE [LARGE SCALE GENOMIC DNA]</scope>
    <source>
        <strain evidence="2 3">H8</strain>
    </source>
</reference>
<evidence type="ECO:0000313" key="3">
    <source>
        <dbReference type="Proteomes" id="UP001549749"/>
    </source>
</evidence>